<dbReference type="EMBL" id="CP137573">
    <property type="protein sequence ID" value="WOX26250.1"/>
    <property type="molecule type" value="Genomic_DNA"/>
</dbReference>
<sequence>MRITPAERRGLLGHRHLLAPGDRAGLVEDVAETLVGLHATDAASVVLSARARVREPSPVDVERALYEDRTLLRMHCMRRTLFVVPTDLVPVFHHSTSEAIARRERAVLLKHLAATGPARNERWLNAAETAALAALTRLGEAGAVELTAEVPALQETVVMSPGKPYQQTQRVGGWVLRLLAMEGRIRRGRPLGGWTSNQFRYSVAPEMPPMDPTEARTELLRLWLACYGPGTLEDLTWWTGWPNGQVREALGRIGPAEVEMAEGTGFALSADRLAAELGTDDAATPWAALLPGLDPATMGWKHRDWYVDPAHRPLLYDSAGNGGPTVWWNGEIVGAWAQRADGEIAWRLLVDRGAEARDAVEAEAAALQEWLAHHRMVTRFPAPLTKELTA</sequence>
<dbReference type="RefSeq" id="WP_318109188.1">
    <property type="nucleotide sequence ID" value="NZ_CP137573.1"/>
</dbReference>
<keyword evidence="2" id="KW-1185">Reference proteome</keyword>
<dbReference type="Proteomes" id="UP001301731">
    <property type="component" value="Chromosome"/>
</dbReference>
<accession>A0ABZ0M3N1</accession>
<dbReference type="GO" id="GO:0003677">
    <property type="term" value="F:DNA binding"/>
    <property type="evidence" value="ECO:0007669"/>
    <property type="project" value="UniProtKB-KW"/>
</dbReference>
<dbReference type="PANTHER" id="PTHR38479">
    <property type="entry name" value="LMO0824 PROTEIN"/>
    <property type="match status" value="1"/>
</dbReference>
<proteinExistence type="predicted"/>
<dbReference type="PANTHER" id="PTHR38479:SF2">
    <property type="entry name" value="WINGED HELIX DNA-BINDING DOMAIN-CONTAINING PROTEIN"/>
    <property type="match status" value="1"/>
</dbReference>
<organism evidence="1 2">
    <name type="scientific">Streptomyces solicathayae</name>
    <dbReference type="NCBI Taxonomy" id="3081768"/>
    <lineage>
        <taxon>Bacteria</taxon>
        <taxon>Bacillati</taxon>
        <taxon>Actinomycetota</taxon>
        <taxon>Actinomycetes</taxon>
        <taxon>Kitasatosporales</taxon>
        <taxon>Streptomycetaceae</taxon>
        <taxon>Streptomyces</taxon>
    </lineage>
</organism>
<gene>
    <name evidence="1" type="ORF">R2D22_34645</name>
</gene>
<evidence type="ECO:0000313" key="2">
    <source>
        <dbReference type="Proteomes" id="UP001301731"/>
    </source>
</evidence>
<name>A0ABZ0M3N1_9ACTN</name>
<protein>
    <submittedName>
        <fullName evidence="1">Winged helix DNA-binding domain-containing protein</fullName>
    </submittedName>
</protein>
<evidence type="ECO:0000313" key="1">
    <source>
        <dbReference type="EMBL" id="WOX26250.1"/>
    </source>
</evidence>
<dbReference type="InterPro" id="IPR009351">
    <property type="entry name" value="AlkZ-like"/>
</dbReference>
<dbReference type="Pfam" id="PF06224">
    <property type="entry name" value="AlkZ-like"/>
    <property type="match status" value="1"/>
</dbReference>
<reference evidence="1 2" key="1">
    <citation type="submission" date="2023-10" db="EMBL/GenBank/DDBJ databases">
        <title>The genome sequence of Streptomyces sp. HUAS YS2.</title>
        <authorList>
            <person name="Mo P."/>
        </authorList>
    </citation>
    <scope>NUCLEOTIDE SEQUENCE [LARGE SCALE GENOMIC DNA]</scope>
    <source>
        <strain evidence="1 2">HUAS YS2</strain>
    </source>
</reference>
<keyword evidence="1" id="KW-0238">DNA-binding</keyword>